<feature type="region of interest" description="Disordered" evidence="1">
    <location>
        <begin position="1"/>
        <end position="78"/>
    </location>
</feature>
<dbReference type="AlphaFoldDB" id="A0AAW0EMQ8"/>
<feature type="region of interest" description="Disordered" evidence="1">
    <location>
        <begin position="511"/>
        <end position="532"/>
    </location>
</feature>
<feature type="region of interest" description="Disordered" evidence="1">
    <location>
        <begin position="136"/>
        <end position="160"/>
    </location>
</feature>
<feature type="compositionally biased region" description="Basic and acidic residues" evidence="1">
    <location>
        <begin position="511"/>
        <end position="529"/>
    </location>
</feature>
<feature type="compositionally biased region" description="Basic and acidic residues" evidence="1">
    <location>
        <begin position="334"/>
        <end position="347"/>
    </location>
</feature>
<feature type="compositionally biased region" description="Low complexity" evidence="1">
    <location>
        <begin position="290"/>
        <end position="303"/>
    </location>
</feature>
<evidence type="ECO:0000256" key="1">
    <source>
        <dbReference type="SAM" id="MobiDB-lite"/>
    </source>
</evidence>
<reference evidence="2 3" key="1">
    <citation type="journal article" date="2021" name="MBio">
        <title>A New Model Trypanosomatid, Novymonas esmeraldas: Genomic Perception of Its 'Candidatus Pandoraea novymonadis' Endosymbiont.</title>
        <authorList>
            <person name="Zakharova A."/>
            <person name="Saura A."/>
            <person name="Butenko A."/>
            <person name="Podesvova L."/>
            <person name="Warmusova S."/>
            <person name="Kostygov A.Y."/>
            <person name="Nenarokova A."/>
            <person name="Lukes J."/>
            <person name="Opperdoes F.R."/>
            <person name="Yurchenko V."/>
        </authorList>
    </citation>
    <scope>NUCLEOTIDE SEQUENCE [LARGE SCALE GENOMIC DNA]</scope>
    <source>
        <strain evidence="2 3">E262AT.01</strain>
    </source>
</reference>
<comment type="caution">
    <text evidence="2">The sequence shown here is derived from an EMBL/GenBank/DDBJ whole genome shotgun (WGS) entry which is preliminary data.</text>
</comment>
<protein>
    <submittedName>
        <fullName evidence="2">Uncharacterized protein</fullName>
    </submittedName>
</protein>
<organism evidence="2 3">
    <name type="scientific">Novymonas esmeraldas</name>
    <dbReference type="NCBI Taxonomy" id="1808958"/>
    <lineage>
        <taxon>Eukaryota</taxon>
        <taxon>Discoba</taxon>
        <taxon>Euglenozoa</taxon>
        <taxon>Kinetoplastea</taxon>
        <taxon>Metakinetoplastina</taxon>
        <taxon>Trypanosomatida</taxon>
        <taxon>Trypanosomatidae</taxon>
        <taxon>Novymonas</taxon>
    </lineage>
</organism>
<evidence type="ECO:0000313" key="3">
    <source>
        <dbReference type="Proteomes" id="UP001430356"/>
    </source>
</evidence>
<name>A0AAW0EMQ8_9TRYP</name>
<sequence length="611" mass="65269">MGCGAARPAQQETPPTPPTLQTPLSPTAETPGRTGNATRVLSPASRTTVVPISLSPRRIQSPSSPWKGGGGSTEQSPLYTTANSVNAFGGVDHQTTLSTSTKRYGGGVADSANYDSASGSEEGWYPPEFGQVVRSPLQRSTSPAHQWSAGGNNADVDDDEEEARVGFYLQFVRRNGAGNPRATSPRTVTAQDLLRCRSGRAPEALATVDRARGRGDSPGQERASLSPQPGGDARQRRDRRAAAEEIGPVDTDAFVEALYEHSRVRERSLFFIDNDGNMCRLFRTEGWHQLRGPGRRQGAAAQGMPTSASHGGAGQASQRTRMTSKHSTTAHGSGTEHRVYASKERRGSASQNGCGPRRKSGMDKATHSGSAAGDRDRRGGADGGPTPERYSNSTMPPINLLAQCGQSSQNTGPTAHAQPSLQVSPMSLIEGSGVRGGSLSRLPSRSSGVTASLGSGLCPTLPGSRGTGDFYTEMFSTPAQQPSSILVHPGSEMNSGLLRRSSVASLRYEVDADSRSVAEDGPHDGDSPRLRRASMRVPRRVSFSEDTRYFKKDPFYITPRHEKEQEYTDLMPLQPESSAQGLTLTTPVSGSYTQLTLLKDKMLHHRDGGRL</sequence>
<feature type="compositionally biased region" description="Polar residues" evidence="1">
    <location>
        <begin position="404"/>
        <end position="425"/>
    </location>
</feature>
<feature type="compositionally biased region" description="Polar residues" evidence="1">
    <location>
        <begin position="304"/>
        <end position="332"/>
    </location>
</feature>
<keyword evidence="3" id="KW-1185">Reference proteome</keyword>
<accession>A0AAW0EMQ8</accession>
<dbReference type="Proteomes" id="UP001430356">
    <property type="component" value="Unassembled WGS sequence"/>
</dbReference>
<proteinExistence type="predicted"/>
<evidence type="ECO:0000313" key="2">
    <source>
        <dbReference type="EMBL" id="KAK7195332.1"/>
    </source>
</evidence>
<dbReference type="EMBL" id="JAECZO010000052">
    <property type="protein sequence ID" value="KAK7195332.1"/>
    <property type="molecule type" value="Genomic_DNA"/>
</dbReference>
<feature type="region of interest" description="Disordered" evidence="1">
    <location>
        <begin position="290"/>
        <end position="461"/>
    </location>
</feature>
<feature type="compositionally biased region" description="Low complexity" evidence="1">
    <location>
        <begin position="437"/>
        <end position="449"/>
    </location>
</feature>
<feature type="compositionally biased region" description="Polar residues" evidence="1">
    <location>
        <begin position="33"/>
        <end position="50"/>
    </location>
</feature>
<gene>
    <name evidence="2" type="ORF">NESM_000459700</name>
</gene>
<feature type="region of interest" description="Disordered" evidence="1">
    <location>
        <begin position="175"/>
        <end position="250"/>
    </location>
</feature>
<feature type="compositionally biased region" description="Polar residues" evidence="1">
    <location>
        <begin position="181"/>
        <end position="190"/>
    </location>
</feature>